<dbReference type="EC" id="2.-.-.-" evidence="1"/>
<dbReference type="Gene3D" id="3.40.720.10">
    <property type="entry name" value="Alkaline Phosphatase, subunit A"/>
    <property type="match status" value="1"/>
</dbReference>
<feature type="transmembrane region" description="Helical" evidence="1">
    <location>
        <begin position="6"/>
        <end position="24"/>
    </location>
</feature>
<proteinExistence type="inferred from homology"/>
<organism evidence="2 3">
    <name type="scientific">Sinocyclocheilus grahami</name>
    <name type="common">Dianchi golden-line fish</name>
    <name type="synonym">Barbus grahami</name>
    <dbReference type="NCBI Taxonomy" id="75366"/>
    <lineage>
        <taxon>Eukaryota</taxon>
        <taxon>Metazoa</taxon>
        <taxon>Chordata</taxon>
        <taxon>Craniata</taxon>
        <taxon>Vertebrata</taxon>
        <taxon>Euteleostomi</taxon>
        <taxon>Actinopterygii</taxon>
        <taxon>Neopterygii</taxon>
        <taxon>Teleostei</taxon>
        <taxon>Ostariophysi</taxon>
        <taxon>Cypriniformes</taxon>
        <taxon>Cyprinidae</taxon>
        <taxon>Cyprininae</taxon>
        <taxon>Sinocyclocheilus</taxon>
    </lineage>
</organism>
<dbReference type="Ensembl" id="ENSSGRT00000110764.1">
    <property type="protein sequence ID" value="ENSSGRP00000104188.1"/>
    <property type="gene ID" value="ENSSGRG00000051644.1"/>
</dbReference>
<keyword evidence="1" id="KW-0812">Transmembrane</keyword>
<comment type="similarity">
    <text evidence="1">Belongs to the PIGG/PIGN/PIGO family. PIGN subfamily.</text>
</comment>
<protein>
    <recommendedName>
        <fullName evidence="1">GPI ethanolamine phosphate transferase 1</fullName>
        <ecNumber evidence="1">2.-.-.-</ecNumber>
    </recommendedName>
</protein>
<dbReference type="GO" id="GO:0006506">
    <property type="term" value="P:GPI anchor biosynthetic process"/>
    <property type="evidence" value="ECO:0007669"/>
    <property type="project" value="UniProtKB-UniPathway"/>
</dbReference>
<comment type="subcellular location">
    <subcellularLocation>
        <location evidence="1">Endoplasmic reticulum membrane</location>
        <topology evidence="1">Multi-pass membrane protein</topology>
    </subcellularLocation>
</comment>
<dbReference type="PANTHER" id="PTHR12250:SF0">
    <property type="entry name" value="GPI ETHANOLAMINE PHOSPHATE TRANSFERASE 1"/>
    <property type="match status" value="1"/>
</dbReference>
<dbReference type="Proteomes" id="UP000472262">
    <property type="component" value="Unassembled WGS sequence"/>
</dbReference>
<evidence type="ECO:0000313" key="3">
    <source>
        <dbReference type="Proteomes" id="UP000472262"/>
    </source>
</evidence>
<dbReference type="UniPathway" id="UPA00196"/>
<comment type="pathway">
    <text evidence="1">Glycolipid biosynthesis; glycosylphosphatidylinositol-anchor biosynthesis.</text>
</comment>
<reference evidence="2" key="1">
    <citation type="submission" date="2025-08" db="UniProtKB">
        <authorList>
            <consortium name="Ensembl"/>
        </authorList>
    </citation>
    <scope>IDENTIFICATION</scope>
</reference>
<evidence type="ECO:0000256" key="1">
    <source>
        <dbReference type="RuleBase" id="RU367138"/>
    </source>
</evidence>
<dbReference type="InterPro" id="IPR007070">
    <property type="entry name" value="GPI_EtnP_transferase_1"/>
</dbReference>
<keyword evidence="1" id="KW-1133">Transmembrane helix</keyword>
<name>A0A672SR25_SINGR</name>
<comment type="function">
    <text evidence="1">Ethanolamine phosphate transferase involved in glycosylphosphatidylinositol-anchor biosynthesis. Transfers ethanolamine phosphate to the first alpha-1,4-linked mannose of the glycosylphosphatidylinositol precursor of GPI-anchor.</text>
</comment>
<keyword evidence="1" id="KW-0808">Transferase</keyword>
<dbReference type="AlphaFoldDB" id="A0A672SR25"/>
<dbReference type="InterPro" id="IPR017850">
    <property type="entry name" value="Alkaline_phosphatase_core_sf"/>
</dbReference>
<reference evidence="2" key="2">
    <citation type="submission" date="2025-09" db="UniProtKB">
        <authorList>
            <consortium name="Ensembl"/>
        </authorList>
    </citation>
    <scope>IDENTIFICATION</scope>
</reference>
<keyword evidence="3" id="KW-1185">Reference proteome</keyword>
<sequence length="176" mass="19852">MMTFFIVGLIVYVVFFLSIFDIYFTSPLVHGMTPQHVPLAPPAKCLVLFVADGLRADTWNNLIMHVVSQETRVPTESRPGHVALIAGFYEDVSAVAKGWKENPVELDSVFNESRHSWCWGSPDILPMFAKGATGDHVYTHTYPPEREDFASTDASRIDTWVFDEVKVECFYVGAFK</sequence>
<comment type="caution">
    <text evidence="1">Lacks conserved residue(s) required for the propagation of feature annotation.</text>
</comment>
<dbReference type="PANTHER" id="PTHR12250">
    <property type="entry name" value="PHOSPHATIDYLINOSITOL GLYCAN, CLASS N"/>
    <property type="match status" value="1"/>
</dbReference>
<keyword evidence="1" id="KW-0337">GPI-anchor biosynthesis</keyword>
<dbReference type="GO" id="GO:0005789">
    <property type="term" value="C:endoplasmic reticulum membrane"/>
    <property type="evidence" value="ECO:0007669"/>
    <property type="project" value="UniProtKB-SubCell"/>
</dbReference>
<keyword evidence="1" id="KW-0256">Endoplasmic reticulum</keyword>
<accession>A0A672SR25</accession>
<evidence type="ECO:0000313" key="2">
    <source>
        <dbReference type="Ensembl" id="ENSSGRP00000104188.1"/>
    </source>
</evidence>
<dbReference type="GO" id="GO:0051377">
    <property type="term" value="F:mannose-ethanolamine phosphotransferase activity"/>
    <property type="evidence" value="ECO:0007669"/>
    <property type="project" value="UniProtKB-UniRule"/>
</dbReference>
<dbReference type="InParanoid" id="A0A672SR25"/>
<dbReference type="OMA" id="INISMNW"/>
<keyword evidence="1" id="KW-0472">Membrane</keyword>
<dbReference type="SUPFAM" id="SSF53649">
    <property type="entry name" value="Alkaline phosphatase-like"/>
    <property type="match status" value="1"/>
</dbReference>